<feature type="region of interest" description="Disordered" evidence="1">
    <location>
        <begin position="411"/>
        <end position="439"/>
    </location>
</feature>
<accession>E2AWX3</accession>
<proteinExistence type="predicted"/>
<dbReference type="InParanoid" id="E2AWX3"/>
<dbReference type="AlphaFoldDB" id="E2AWX3"/>
<feature type="compositionally biased region" description="Polar residues" evidence="1">
    <location>
        <begin position="430"/>
        <end position="439"/>
    </location>
</feature>
<evidence type="ECO:0000256" key="1">
    <source>
        <dbReference type="SAM" id="MobiDB-lite"/>
    </source>
</evidence>
<sequence length="501" mass="56534">MYTCDVCGNPRSAWLNTDVMHDTSLDLCDGVSHLLENAPINTNDLVYRKFVHVLCSDNCNLPDRDRRGCDRQVRLTVSLLGPFVTSFLRMFCMYNPSKKYLKINIDEYPLLVYFENKSELETCRRENGNKISGKDVREKACIYLETCLPYPIRNYNSFIPDVTENMRWLKHTKCGFHMKVISNFLTFLKAFEISIPEKWARYWFLALHKMLEDKKLYKNAPVLECKPENRSARGPGGRPAPLLRSRTLPAIVAPGLNILQAQIDARYNEMRLPSETASHHLIIVIFRSHSAVTTGISVVPSSNTDNTTCAKRGSTASQCTKLLTPRISFTDDTIGKKYWSSNCLTLKKLDCIARLLCSVNNVAKLVCSIVVGSGFYSSVLTVGQPGIVDCAPRPPFNFSCRFSSVTARRVSDSGPASRESSKEHSARSGRLSTSSIGGSQPLNRLARLLNQRPSFTPSDEIPRRLSWESIIPPHNRALASVGFYHRFFVRIDKRSVKQFPS</sequence>
<dbReference type="Proteomes" id="UP000000311">
    <property type="component" value="Unassembled WGS sequence"/>
</dbReference>
<protein>
    <submittedName>
        <fullName evidence="2">Uncharacterized protein</fullName>
    </submittedName>
</protein>
<name>E2AWX3_CAMFO</name>
<organism evidence="3">
    <name type="scientific">Camponotus floridanus</name>
    <name type="common">Florida carpenter ant</name>
    <dbReference type="NCBI Taxonomy" id="104421"/>
    <lineage>
        <taxon>Eukaryota</taxon>
        <taxon>Metazoa</taxon>
        <taxon>Ecdysozoa</taxon>
        <taxon>Arthropoda</taxon>
        <taxon>Hexapoda</taxon>
        <taxon>Insecta</taxon>
        <taxon>Pterygota</taxon>
        <taxon>Neoptera</taxon>
        <taxon>Endopterygota</taxon>
        <taxon>Hymenoptera</taxon>
        <taxon>Apocrita</taxon>
        <taxon>Aculeata</taxon>
        <taxon>Formicoidea</taxon>
        <taxon>Formicidae</taxon>
        <taxon>Formicinae</taxon>
        <taxon>Camponotus</taxon>
    </lineage>
</organism>
<evidence type="ECO:0000313" key="3">
    <source>
        <dbReference type="Proteomes" id="UP000000311"/>
    </source>
</evidence>
<keyword evidence="3" id="KW-1185">Reference proteome</keyword>
<dbReference type="OrthoDB" id="2428204at2759"/>
<dbReference type="STRING" id="104421.E2AWX3"/>
<evidence type="ECO:0000313" key="2">
    <source>
        <dbReference type="EMBL" id="EFN62093.1"/>
    </source>
</evidence>
<reference evidence="2 3" key="1">
    <citation type="journal article" date="2010" name="Science">
        <title>Genomic comparison of the ants Camponotus floridanus and Harpegnathos saltator.</title>
        <authorList>
            <person name="Bonasio R."/>
            <person name="Zhang G."/>
            <person name="Ye C."/>
            <person name="Mutti N.S."/>
            <person name="Fang X."/>
            <person name="Qin N."/>
            <person name="Donahue G."/>
            <person name="Yang P."/>
            <person name="Li Q."/>
            <person name="Li C."/>
            <person name="Zhang P."/>
            <person name="Huang Z."/>
            <person name="Berger S.L."/>
            <person name="Reinberg D."/>
            <person name="Wang J."/>
            <person name="Liebig J."/>
        </authorList>
    </citation>
    <scope>NUCLEOTIDE SEQUENCE [LARGE SCALE GENOMIC DNA]</scope>
    <source>
        <strain evidence="3">C129</strain>
    </source>
</reference>
<gene>
    <name evidence="2" type="ORF">EAG_04227</name>
</gene>
<dbReference type="EMBL" id="GL443425">
    <property type="protein sequence ID" value="EFN62093.1"/>
    <property type="molecule type" value="Genomic_DNA"/>
</dbReference>